<evidence type="ECO:0000313" key="2">
    <source>
        <dbReference type="Proteomes" id="UP000219559"/>
    </source>
</evidence>
<evidence type="ECO:0008006" key="3">
    <source>
        <dbReference type="Google" id="ProtNLM"/>
    </source>
</evidence>
<dbReference type="EMBL" id="NBWU01000005">
    <property type="protein sequence ID" value="PCE63169.1"/>
    <property type="molecule type" value="Genomic_DNA"/>
</dbReference>
<organism evidence="1 2">
    <name type="scientific">Sediminicola luteus</name>
    <dbReference type="NCBI Taxonomy" id="319238"/>
    <lineage>
        <taxon>Bacteria</taxon>
        <taxon>Pseudomonadati</taxon>
        <taxon>Bacteroidota</taxon>
        <taxon>Flavobacteriia</taxon>
        <taxon>Flavobacteriales</taxon>
        <taxon>Flavobacteriaceae</taxon>
        <taxon>Sediminicola</taxon>
    </lineage>
</organism>
<dbReference type="AlphaFoldDB" id="A0A2A4G2G6"/>
<protein>
    <recommendedName>
        <fullName evidence="3">Lipoprotein</fullName>
    </recommendedName>
</protein>
<dbReference type="Proteomes" id="UP000219559">
    <property type="component" value="Unassembled WGS sequence"/>
</dbReference>
<dbReference type="PROSITE" id="PS51257">
    <property type="entry name" value="PROKAR_LIPOPROTEIN"/>
    <property type="match status" value="1"/>
</dbReference>
<comment type="caution">
    <text evidence="1">The sequence shown here is derived from an EMBL/GenBank/DDBJ whole genome shotgun (WGS) entry which is preliminary data.</text>
</comment>
<evidence type="ECO:0000313" key="1">
    <source>
        <dbReference type="EMBL" id="PCE63169.1"/>
    </source>
</evidence>
<keyword evidence="2" id="KW-1185">Reference proteome</keyword>
<name>A0A2A4G2G6_9FLAO</name>
<proteinExistence type="predicted"/>
<gene>
    <name evidence="1" type="ORF">B7P33_13130</name>
</gene>
<reference evidence="1 2" key="1">
    <citation type="submission" date="2017-04" db="EMBL/GenBank/DDBJ databases">
        <title>A new member of the family Flavobacteriaceae isolated from ascidians.</title>
        <authorList>
            <person name="Chen L."/>
        </authorList>
    </citation>
    <scope>NUCLEOTIDE SEQUENCE [LARGE SCALE GENOMIC DNA]</scope>
    <source>
        <strain evidence="1 2">HQA918</strain>
    </source>
</reference>
<sequence>MKKFYAVISGFVMILWFVSCESTPIESLLDQDSADGIELRQNTSKTTKGSVLRNCMVIDADRGCESGKPVSNFWWPGSPNLPADGLFGSIDGHKLSFIEYEDGSANIVGSTKKGDCVVEIDVWLHQRKDWDQWTADGGKLKKEGCYEIDPTLLHFYVVDNSRSTITASGSDCLAEGTFGVEQRPDPDDPNSPNFGFLVGPGAALWDTREGSDGVAGWGWVFDLETKERISVLDFNFLLDCGNTTLSGCETAFARGANGNTCFIGNGFNRWGWTIGPISEGSYSYQVFAGAGQCDTSKGTYVGTAHVTYADGTVEVDYELVEGVKINETHIYAGYDMFPTAKNGRPTVAPGQYTIQEELEGDIYVILHNVVCSE</sequence>
<accession>A0A2A4G2G6</accession>